<dbReference type="NCBIfam" id="TIGR01128">
    <property type="entry name" value="holA"/>
    <property type="match status" value="1"/>
</dbReference>
<evidence type="ECO:0000259" key="11">
    <source>
        <dbReference type="Pfam" id="PF14840"/>
    </source>
</evidence>
<dbReference type="Gene3D" id="1.20.272.10">
    <property type="match status" value="1"/>
</dbReference>
<feature type="domain" description="DNA polymerase III subunit delta C-terminal" evidence="11">
    <location>
        <begin position="214"/>
        <end position="318"/>
    </location>
</feature>
<name>A0A1I0I0J8_THASX</name>
<dbReference type="CDD" id="cd18138">
    <property type="entry name" value="HLD_clamp_pol_III_delta"/>
    <property type="match status" value="1"/>
</dbReference>
<dbReference type="Gene3D" id="3.40.50.300">
    <property type="entry name" value="P-loop containing nucleotide triphosphate hydrolases"/>
    <property type="match status" value="1"/>
</dbReference>
<evidence type="ECO:0000256" key="9">
    <source>
        <dbReference type="NCBIfam" id="TIGR01128"/>
    </source>
</evidence>
<dbReference type="STRING" id="349064.SAMN05660429_02981"/>
<evidence type="ECO:0000256" key="1">
    <source>
        <dbReference type="ARBA" id="ARBA00012417"/>
    </source>
</evidence>
<dbReference type="GO" id="GO:0006261">
    <property type="term" value="P:DNA-templated DNA replication"/>
    <property type="evidence" value="ECO:0007669"/>
    <property type="project" value="TreeGrafter"/>
</dbReference>
<evidence type="ECO:0000256" key="8">
    <source>
        <dbReference type="ARBA" id="ARBA00049244"/>
    </source>
</evidence>
<reference evidence="12 13" key="1">
    <citation type="submission" date="2016-10" db="EMBL/GenBank/DDBJ databases">
        <authorList>
            <person name="de Groot N.N."/>
        </authorList>
    </citation>
    <scope>NUCLEOTIDE SEQUENCE [LARGE SCALE GENOMIC DNA]</scope>
    <source>
        <strain evidence="12 13">DSM 19706</strain>
    </source>
</reference>
<evidence type="ECO:0000256" key="3">
    <source>
        <dbReference type="ARBA" id="ARBA00022679"/>
    </source>
</evidence>
<dbReference type="OrthoDB" id="9770982at2"/>
<proteinExistence type="inferred from homology"/>
<keyword evidence="13" id="KW-1185">Reference proteome</keyword>
<dbReference type="GO" id="GO:0009360">
    <property type="term" value="C:DNA polymerase III complex"/>
    <property type="evidence" value="ECO:0007669"/>
    <property type="project" value="UniProtKB-UniRule"/>
</dbReference>
<evidence type="ECO:0000256" key="4">
    <source>
        <dbReference type="ARBA" id="ARBA00022695"/>
    </source>
</evidence>
<dbReference type="GO" id="GO:0003887">
    <property type="term" value="F:DNA-directed DNA polymerase activity"/>
    <property type="evidence" value="ECO:0007669"/>
    <property type="project" value="UniProtKB-UniRule"/>
</dbReference>
<dbReference type="Pfam" id="PF14840">
    <property type="entry name" value="DNA_pol3_delt_C"/>
    <property type="match status" value="1"/>
</dbReference>
<dbReference type="InterPro" id="IPR032780">
    <property type="entry name" value="DNA_pol3_delt_C"/>
</dbReference>
<protein>
    <recommendedName>
        <fullName evidence="2 9">DNA polymerase III subunit delta</fullName>
        <ecNumber evidence="1 9">2.7.7.7</ecNumber>
    </recommendedName>
</protein>
<dbReference type="PANTHER" id="PTHR34388">
    <property type="entry name" value="DNA POLYMERASE III SUBUNIT DELTA"/>
    <property type="match status" value="1"/>
</dbReference>
<dbReference type="Gene3D" id="1.10.8.60">
    <property type="match status" value="1"/>
</dbReference>
<dbReference type="InterPro" id="IPR008921">
    <property type="entry name" value="DNA_pol3_clamp-load_cplx_C"/>
</dbReference>
<dbReference type="Proteomes" id="UP000199308">
    <property type="component" value="Unassembled WGS sequence"/>
</dbReference>
<evidence type="ECO:0000313" key="13">
    <source>
        <dbReference type="Proteomes" id="UP000199308"/>
    </source>
</evidence>
<dbReference type="SUPFAM" id="SSF52540">
    <property type="entry name" value="P-loop containing nucleoside triphosphate hydrolases"/>
    <property type="match status" value="1"/>
</dbReference>
<keyword evidence="6" id="KW-0239">DNA-directed DNA polymerase</keyword>
<dbReference type="PANTHER" id="PTHR34388:SF1">
    <property type="entry name" value="DNA POLYMERASE III SUBUNIT DELTA"/>
    <property type="match status" value="1"/>
</dbReference>
<comment type="similarity">
    <text evidence="7">Belongs to the DNA polymerase HolA subunit family.</text>
</comment>
<evidence type="ECO:0000256" key="2">
    <source>
        <dbReference type="ARBA" id="ARBA00017703"/>
    </source>
</evidence>
<dbReference type="EMBL" id="FOHK01000019">
    <property type="protein sequence ID" value="SET89042.1"/>
    <property type="molecule type" value="Genomic_DNA"/>
</dbReference>
<evidence type="ECO:0000313" key="12">
    <source>
        <dbReference type="EMBL" id="SET89042.1"/>
    </source>
</evidence>
<dbReference type="InterPro" id="IPR005790">
    <property type="entry name" value="DNA_polIII_delta"/>
</dbReference>
<gene>
    <name evidence="12" type="ORF">SAMN05660429_02981</name>
</gene>
<keyword evidence="4" id="KW-0548">Nucleotidyltransferase</keyword>
<comment type="catalytic activity">
    <reaction evidence="8">
        <text>DNA(n) + a 2'-deoxyribonucleoside 5'-triphosphate = DNA(n+1) + diphosphate</text>
        <dbReference type="Rhea" id="RHEA:22508"/>
        <dbReference type="Rhea" id="RHEA-COMP:17339"/>
        <dbReference type="Rhea" id="RHEA-COMP:17340"/>
        <dbReference type="ChEBI" id="CHEBI:33019"/>
        <dbReference type="ChEBI" id="CHEBI:61560"/>
        <dbReference type="ChEBI" id="CHEBI:173112"/>
        <dbReference type="EC" id="2.7.7.7"/>
    </reaction>
</comment>
<keyword evidence="5" id="KW-0235">DNA replication</keyword>
<feature type="domain" description="DNA polymerase III delta N-terminal" evidence="10">
    <location>
        <begin position="22"/>
        <end position="137"/>
    </location>
</feature>
<dbReference type="RefSeq" id="WP_093332257.1">
    <property type="nucleotide sequence ID" value="NZ_AP027363.1"/>
</dbReference>
<evidence type="ECO:0000256" key="5">
    <source>
        <dbReference type="ARBA" id="ARBA00022705"/>
    </source>
</evidence>
<dbReference type="Pfam" id="PF06144">
    <property type="entry name" value="DNA_pol3_delta"/>
    <property type="match status" value="1"/>
</dbReference>
<dbReference type="InterPro" id="IPR010372">
    <property type="entry name" value="DNA_pol3_delta_N"/>
</dbReference>
<evidence type="ECO:0000256" key="7">
    <source>
        <dbReference type="ARBA" id="ARBA00034754"/>
    </source>
</evidence>
<dbReference type="SUPFAM" id="SSF48019">
    <property type="entry name" value="post-AAA+ oligomerization domain-like"/>
    <property type="match status" value="1"/>
</dbReference>
<dbReference type="EC" id="2.7.7.7" evidence="1 9"/>
<keyword evidence="3" id="KW-0808">Transferase</keyword>
<sequence>MARIYHNQLQQQLNKPLAPFWLIFGDEPWQKLDALNQIKQLAPIQGFEEVINFSADDGFDWQELRQEYQAMSLFAQRKVIVLSLHSSKLNEQASNHLIAISEDISPDIVLIIHGPRLDAQAQKRKWFKALSAEAIFLPVYDIDGKHLINWVNQRAHFHQLRLAGNVPQLLAQLFEGNLPSLDQELAKLAISYQGQTITQEIAESIVTKQAKFNPFQLTDTLLQGDVAKCADMLNSMKHEGVAAGQLIWTLHKECSQLYAMKAALQQGSDVNQVLSDHKVWKNKTALYQKALQSISMDNLNEVLKRIAQVDFTLKSASEFDPFVLLTDLCVALYHGETLQHYSLDYVAQ</sequence>
<dbReference type="AlphaFoldDB" id="A0A1I0I0J8"/>
<organism evidence="12 13">
    <name type="scientific">Thalassotalea agarivorans</name>
    <name type="common">Thalassomonas agarivorans</name>
    <dbReference type="NCBI Taxonomy" id="349064"/>
    <lineage>
        <taxon>Bacteria</taxon>
        <taxon>Pseudomonadati</taxon>
        <taxon>Pseudomonadota</taxon>
        <taxon>Gammaproteobacteria</taxon>
        <taxon>Alteromonadales</taxon>
        <taxon>Colwelliaceae</taxon>
        <taxon>Thalassotalea</taxon>
    </lineage>
</organism>
<dbReference type="InterPro" id="IPR027417">
    <property type="entry name" value="P-loop_NTPase"/>
</dbReference>
<evidence type="ECO:0000259" key="10">
    <source>
        <dbReference type="Pfam" id="PF06144"/>
    </source>
</evidence>
<dbReference type="GO" id="GO:0003677">
    <property type="term" value="F:DNA binding"/>
    <property type="evidence" value="ECO:0007669"/>
    <property type="project" value="InterPro"/>
</dbReference>
<evidence type="ECO:0000256" key="6">
    <source>
        <dbReference type="ARBA" id="ARBA00022932"/>
    </source>
</evidence>
<accession>A0A1I0I0J8</accession>